<feature type="transmembrane region" description="Helical" evidence="5">
    <location>
        <begin position="54"/>
        <end position="77"/>
    </location>
</feature>
<evidence type="ECO:0000313" key="7">
    <source>
        <dbReference type="Proteomes" id="UP000540412"/>
    </source>
</evidence>
<dbReference type="Pfam" id="PF01040">
    <property type="entry name" value="UbiA"/>
    <property type="match status" value="1"/>
</dbReference>
<evidence type="ECO:0000256" key="3">
    <source>
        <dbReference type="ARBA" id="ARBA00022989"/>
    </source>
</evidence>
<feature type="transmembrane region" description="Helical" evidence="5">
    <location>
        <begin position="296"/>
        <end position="317"/>
    </location>
</feature>
<dbReference type="GO" id="GO:0046428">
    <property type="term" value="F:1,4-dihydroxy-2-naphthoate polyprenyltransferase activity"/>
    <property type="evidence" value="ECO:0007669"/>
    <property type="project" value="UniProtKB-EC"/>
</dbReference>
<dbReference type="EC" id="2.5.1.74" evidence="6"/>
<keyword evidence="3 5" id="KW-1133">Transmembrane helix</keyword>
<dbReference type="Proteomes" id="UP000540412">
    <property type="component" value="Unassembled WGS sequence"/>
</dbReference>
<dbReference type="EMBL" id="JACHIT010000002">
    <property type="protein sequence ID" value="MBB5917413.1"/>
    <property type="molecule type" value="Genomic_DNA"/>
</dbReference>
<dbReference type="PANTHER" id="PTHR42723">
    <property type="entry name" value="CHLOROPHYLL SYNTHASE"/>
    <property type="match status" value="1"/>
</dbReference>
<evidence type="ECO:0000256" key="1">
    <source>
        <dbReference type="ARBA" id="ARBA00004141"/>
    </source>
</evidence>
<dbReference type="PANTHER" id="PTHR42723:SF1">
    <property type="entry name" value="CHLOROPHYLL SYNTHASE, CHLOROPLASTIC"/>
    <property type="match status" value="1"/>
</dbReference>
<keyword evidence="7" id="KW-1185">Reference proteome</keyword>
<feature type="transmembrane region" description="Helical" evidence="5">
    <location>
        <begin position="101"/>
        <end position="122"/>
    </location>
</feature>
<feature type="transmembrane region" description="Helical" evidence="5">
    <location>
        <begin position="157"/>
        <end position="176"/>
    </location>
</feature>
<evidence type="ECO:0000256" key="2">
    <source>
        <dbReference type="ARBA" id="ARBA00022692"/>
    </source>
</evidence>
<feature type="transmembrane region" description="Helical" evidence="5">
    <location>
        <begin position="253"/>
        <end position="275"/>
    </location>
</feature>
<feature type="transmembrane region" description="Helical" evidence="5">
    <location>
        <begin position="27"/>
        <end position="48"/>
    </location>
</feature>
<feature type="transmembrane region" description="Helical" evidence="5">
    <location>
        <begin position="128"/>
        <end position="145"/>
    </location>
</feature>
<keyword evidence="6" id="KW-0808">Transferase</keyword>
<name>A0A7W9PKK5_9NOCA</name>
<evidence type="ECO:0000313" key="6">
    <source>
        <dbReference type="EMBL" id="MBB5917413.1"/>
    </source>
</evidence>
<dbReference type="AlphaFoldDB" id="A0A7W9PKK5"/>
<reference evidence="6 7" key="1">
    <citation type="submission" date="2020-08" db="EMBL/GenBank/DDBJ databases">
        <title>Sequencing the genomes of 1000 actinobacteria strains.</title>
        <authorList>
            <person name="Klenk H.-P."/>
        </authorList>
    </citation>
    <scope>NUCLEOTIDE SEQUENCE [LARGE SCALE GENOMIC DNA]</scope>
    <source>
        <strain evidence="6 7">DSM 43582</strain>
    </source>
</reference>
<comment type="subcellular location">
    <subcellularLocation>
        <location evidence="1">Membrane</location>
        <topology evidence="1">Multi-pass membrane protein</topology>
    </subcellularLocation>
</comment>
<dbReference type="RefSeq" id="WP_040749899.1">
    <property type="nucleotide sequence ID" value="NZ_JACHIT010000002.1"/>
</dbReference>
<sequence>MSTPLSTGRSGSTTLRKFGYSIRIRRLEFFPVHLSAILTAAFLGAASWSDLGSGPAVAAFVAFVLGVHSGNMANCLADRDMDTIYKSRLATAVDGLGKRNVTIQIAISVFLIVLLVGYMTVASGHWDIAVLGIAWLVIGFEYSLPPLRLKGAGVWQVLTLATTIALIPGVMIIRAIDAAPPWQVFTAYLGYAVSMMMVSLVNQAEDVPEDARFGIRTAVRALGITPAMVLAVTVVTGGATVFAVSAVALDAPWWAVAVYAVVVVLTLRFLTRIYLGVRGKPVEEAVEVIRRYTKQLPLHGAGMGWATVLVAVSIFAVR</sequence>
<evidence type="ECO:0000256" key="5">
    <source>
        <dbReference type="SAM" id="Phobius"/>
    </source>
</evidence>
<dbReference type="InterPro" id="IPR050475">
    <property type="entry name" value="Prenyltransferase_related"/>
</dbReference>
<dbReference type="InterPro" id="IPR000537">
    <property type="entry name" value="UbiA_prenyltransferase"/>
</dbReference>
<protein>
    <submittedName>
        <fullName evidence="6">1,4-dihydroxy-2-naphthoate octaprenyltransferase</fullName>
        <ecNumber evidence="6">2.5.1.-</ecNumber>
        <ecNumber evidence="6">2.5.1.74</ecNumber>
    </submittedName>
</protein>
<gene>
    <name evidence="6" type="ORF">BJY24_006325</name>
</gene>
<comment type="caution">
    <text evidence="6">The sequence shown here is derived from an EMBL/GenBank/DDBJ whole genome shotgun (WGS) entry which is preliminary data.</text>
</comment>
<dbReference type="InterPro" id="IPR044878">
    <property type="entry name" value="UbiA_sf"/>
</dbReference>
<evidence type="ECO:0000256" key="4">
    <source>
        <dbReference type="ARBA" id="ARBA00023136"/>
    </source>
</evidence>
<proteinExistence type="predicted"/>
<dbReference type="EC" id="2.5.1.-" evidence="6"/>
<feature type="transmembrane region" description="Helical" evidence="5">
    <location>
        <begin position="222"/>
        <end position="247"/>
    </location>
</feature>
<keyword evidence="2 5" id="KW-0812">Transmembrane</keyword>
<organism evidence="6 7">
    <name type="scientific">Nocardia transvalensis</name>
    <dbReference type="NCBI Taxonomy" id="37333"/>
    <lineage>
        <taxon>Bacteria</taxon>
        <taxon>Bacillati</taxon>
        <taxon>Actinomycetota</taxon>
        <taxon>Actinomycetes</taxon>
        <taxon>Mycobacteriales</taxon>
        <taxon>Nocardiaceae</taxon>
        <taxon>Nocardia</taxon>
    </lineage>
</organism>
<dbReference type="GO" id="GO:0016020">
    <property type="term" value="C:membrane"/>
    <property type="evidence" value="ECO:0007669"/>
    <property type="project" value="UniProtKB-SubCell"/>
</dbReference>
<dbReference type="Gene3D" id="1.10.357.140">
    <property type="entry name" value="UbiA prenyltransferase"/>
    <property type="match status" value="1"/>
</dbReference>
<accession>A0A7W9PKK5</accession>
<keyword evidence="4 5" id="KW-0472">Membrane</keyword>
<feature type="transmembrane region" description="Helical" evidence="5">
    <location>
        <begin position="182"/>
        <end position="201"/>
    </location>
</feature>